<feature type="domain" description="Bro-N" evidence="1">
    <location>
        <begin position="2"/>
        <end position="107"/>
    </location>
</feature>
<accession>A0ABV1HTX8</accession>
<dbReference type="InterPro" id="IPR003497">
    <property type="entry name" value="BRO_N_domain"/>
</dbReference>
<organism evidence="2 3">
    <name type="scientific">Ruminococcoides intestinihominis</name>
    <dbReference type="NCBI Taxonomy" id="3133161"/>
    <lineage>
        <taxon>Bacteria</taxon>
        <taxon>Bacillati</taxon>
        <taxon>Bacillota</taxon>
        <taxon>Clostridia</taxon>
        <taxon>Eubacteriales</taxon>
        <taxon>Oscillospiraceae</taxon>
        <taxon>Ruminococcoides</taxon>
    </lineage>
</organism>
<dbReference type="EMBL" id="JBBMFI010000018">
    <property type="protein sequence ID" value="MEQ2565776.1"/>
    <property type="molecule type" value="Genomic_DNA"/>
</dbReference>
<dbReference type="Pfam" id="PF03374">
    <property type="entry name" value="ANT"/>
    <property type="match status" value="1"/>
</dbReference>
<dbReference type="Proteomes" id="UP001478133">
    <property type="component" value="Unassembled WGS sequence"/>
</dbReference>
<sequence>MNSDIQTFENSEFGSIRIVEIENEPYFVGKDVADVLGYNESNKAISRHIDEEDRMKHPIPSTGGIQSSWVINESGLYSLILSSKLPTAKKFKRWVTSEVLPSIRKHGAYMTSATIEQAILNPDTIIKLATALKEEQSKNKQLQAVNSELAVNNQIMKPKADYFDELVDRNLLTNLRETAKQLEIKQKDFINFLLEKKYLYRDKRGKLMPYAKKNNGLFEVKEVYNDKTKWCGTQTLVTPKGRETFRLLYLKTA</sequence>
<name>A0ABV1HTX8_9FIRM</name>
<comment type="caution">
    <text evidence="2">The sequence shown here is derived from an EMBL/GenBank/DDBJ whole genome shotgun (WGS) entry which is preliminary data.</text>
</comment>
<dbReference type="PROSITE" id="PS51750">
    <property type="entry name" value="BRO_N"/>
    <property type="match status" value="1"/>
</dbReference>
<reference evidence="2 3" key="1">
    <citation type="submission" date="2024-03" db="EMBL/GenBank/DDBJ databases">
        <title>Human intestinal bacterial collection.</title>
        <authorList>
            <person name="Pauvert C."/>
            <person name="Hitch T.C.A."/>
            <person name="Clavel T."/>
        </authorList>
    </citation>
    <scope>NUCLEOTIDE SEQUENCE [LARGE SCALE GENOMIC DNA]</scope>
    <source>
        <strain evidence="2 3">CLA-AP-H18</strain>
    </source>
</reference>
<dbReference type="PANTHER" id="PTHR36180:SF2">
    <property type="entry name" value="BRO FAMILY PROTEIN"/>
    <property type="match status" value="1"/>
</dbReference>
<protein>
    <submittedName>
        <fullName evidence="2">BRO family protein</fullName>
    </submittedName>
</protein>
<evidence type="ECO:0000313" key="3">
    <source>
        <dbReference type="Proteomes" id="UP001478133"/>
    </source>
</evidence>
<keyword evidence="3" id="KW-1185">Reference proteome</keyword>
<proteinExistence type="predicted"/>
<dbReference type="Pfam" id="PF02498">
    <property type="entry name" value="Bro-N"/>
    <property type="match status" value="1"/>
</dbReference>
<evidence type="ECO:0000313" key="2">
    <source>
        <dbReference type="EMBL" id="MEQ2565776.1"/>
    </source>
</evidence>
<gene>
    <name evidence="2" type="ORF">ABFO16_05945</name>
</gene>
<dbReference type="InterPro" id="IPR005039">
    <property type="entry name" value="Ant_C"/>
</dbReference>
<dbReference type="SMART" id="SM01040">
    <property type="entry name" value="Bro-N"/>
    <property type="match status" value="1"/>
</dbReference>
<dbReference type="PANTHER" id="PTHR36180">
    <property type="entry name" value="DNA-BINDING PROTEIN-RELATED-RELATED"/>
    <property type="match status" value="1"/>
</dbReference>
<evidence type="ECO:0000259" key="1">
    <source>
        <dbReference type="PROSITE" id="PS51750"/>
    </source>
</evidence>